<dbReference type="InterPro" id="IPR019510">
    <property type="entry name" value="AKAP7-like_phosphoesterase"/>
</dbReference>
<evidence type="ECO:0000313" key="4">
    <source>
        <dbReference type="Proteomes" id="UP000694845"/>
    </source>
</evidence>
<dbReference type="SMART" id="SM00591">
    <property type="entry name" value="RWD"/>
    <property type="match status" value="1"/>
</dbReference>
<dbReference type="GeneID" id="110990718"/>
<dbReference type="PANTHER" id="PTHR46729:SF1">
    <property type="entry name" value="LEUKOCYTE RECEPTOR CLUSTER MEMBER 9"/>
    <property type="match status" value="1"/>
</dbReference>
<dbReference type="Pfam" id="PF10469">
    <property type="entry name" value="AKAP7_NLS"/>
    <property type="match status" value="1"/>
</dbReference>
<evidence type="ECO:0000256" key="2">
    <source>
        <dbReference type="SAM" id="MobiDB-lite"/>
    </source>
</evidence>
<name>A0A8B8A6A2_ACAPL</name>
<dbReference type="InterPro" id="IPR016135">
    <property type="entry name" value="UBQ-conjugating_enzyme/RWD"/>
</dbReference>
<organism evidence="4 5">
    <name type="scientific">Acanthaster planci</name>
    <name type="common">Crown-of-thorns starfish</name>
    <dbReference type="NCBI Taxonomy" id="133434"/>
    <lineage>
        <taxon>Eukaryota</taxon>
        <taxon>Metazoa</taxon>
        <taxon>Echinodermata</taxon>
        <taxon>Eleutherozoa</taxon>
        <taxon>Asterozoa</taxon>
        <taxon>Asteroidea</taxon>
        <taxon>Valvatacea</taxon>
        <taxon>Valvatida</taxon>
        <taxon>Acanthasteridae</taxon>
        <taxon>Acanthaster</taxon>
    </lineage>
</organism>
<dbReference type="PROSITE" id="PS50908">
    <property type="entry name" value="RWD"/>
    <property type="match status" value="1"/>
</dbReference>
<dbReference type="Pfam" id="PF05773">
    <property type="entry name" value="RWD"/>
    <property type="match status" value="1"/>
</dbReference>
<dbReference type="Pfam" id="PF04457">
    <property type="entry name" value="MJ1316"/>
    <property type="match status" value="1"/>
</dbReference>
<sequence length="540" mass="61805">MAEALDPYSHFSEDLSSELEALRAIFVGEGEFKVEELPRDGDYCCVVQVQPEGLAVGLQFSLPETYPETGPKIEIVPNDKGVLNDGPLLTELLQLLYQSAQEFAGEPVMYTLVDAAKEWLEGRSIRREEEDEGSHSDGEQEESVDGELVTRSHKNKKKSKKLDFDEEEDRKVKGKQKKKKQPVEDDLGPGKKSRMKTASEVISRIQWDKQVRQEDFIIGYLDRFKGVIEKPFTAFSWVDIATVDDYVTLTIPRHRIQYFKYKDQVVWDKNERLDDIFGSTGSNKTILDTVEMFEKENQNTEEKEACDAVENEERMEITEESQQEHATLQTERRQRPSRSANYFFAIRITDPVIRRCVQRIQNAVCDDEPRLENWRTDTARLHLTLCTMRLDGQEDMSKAMQVLKVLQGDISSLLSPVTMLRFQGLDQFHGRILYSAPEESPALAKLSQMLQVGLAEAGINLAGNRPEFSPHMTLLKVDRRATDAFDNTPIRLDHYQQFSQAFIGVQPIDTIHLCSMMDPPRPDGFYYCLGSMDIQSEHSI</sequence>
<feature type="domain" description="RWD" evidence="3">
    <location>
        <begin position="17"/>
        <end position="123"/>
    </location>
</feature>
<keyword evidence="1" id="KW-0175">Coiled coil</keyword>
<feature type="region of interest" description="Disordered" evidence="2">
    <location>
        <begin position="127"/>
        <end position="197"/>
    </location>
</feature>
<dbReference type="Gene3D" id="3.90.1140.10">
    <property type="entry name" value="Cyclic phosphodiesterase"/>
    <property type="match status" value="1"/>
</dbReference>
<feature type="compositionally biased region" description="Basic and acidic residues" evidence="2">
    <location>
        <begin position="127"/>
        <end position="138"/>
    </location>
</feature>
<dbReference type="InterPro" id="IPR042653">
    <property type="entry name" value="Leng9"/>
</dbReference>
<gene>
    <name evidence="5" type="primary">LOC110990718</name>
</gene>
<dbReference type="RefSeq" id="XP_022111506.1">
    <property type="nucleotide sequence ID" value="XM_022255814.1"/>
</dbReference>
<protein>
    <submittedName>
        <fullName evidence="5">Uncharacterized protein LOC110990718</fullName>
    </submittedName>
</protein>
<evidence type="ECO:0000313" key="5">
    <source>
        <dbReference type="RefSeq" id="XP_022111506.1"/>
    </source>
</evidence>
<dbReference type="InterPro" id="IPR009097">
    <property type="entry name" value="Cyclic_Pdiesterase"/>
</dbReference>
<dbReference type="SUPFAM" id="SSF55144">
    <property type="entry name" value="LigT-like"/>
    <property type="match status" value="1"/>
</dbReference>
<evidence type="ECO:0000256" key="1">
    <source>
        <dbReference type="SAM" id="Coils"/>
    </source>
</evidence>
<feature type="compositionally biased region" description="Basic residues" evidence="2">
    <location>
        <begin position="151"/>
        <end position="160"/>
    </location>
</feature>
<dbReference type="InterPro" id="IPR006575">
    <property type="entry name" value="RWD_dom"/>
</dbReference>
<dbReference type="OrthoDB" id="10263155at2759"/>
<dbReference type="SUPFAM" id="SSF54495">
    <property type="entry name" value="UBC-like"/>
    <property type="match status" value="1"/>
</dbReference>
<reference evidence="5" key="1">
    <citation type="submission" date="2025-08" db="UniProtKB">
        <authorList>
            <consortium name="RefSeq"/>
        </authorList>
    </citation>
    <scope>IDENTIFICATION</scope>
</reference>
<keyword evidence="4" id="KW-1185">Reference proteome</keyword>
<dbReference type="Gene3D" id="3.10.110.10">
    <property type="entry name" value="Ubiquitin Conjugating Enzyme"/>
    <property type="match status" value="1"/>
</dbReference>
<proteinExistence type="predicted"/>
<dbReference type="AlphaFoldDB" id="A0A8B8A6A2"/>
<evidence type="ECO:0000259" key="3">
    <source>
        <dbReference type="PROSITE" id="PS50908"/>
    </source>
</evidence>
<accession>A0A8B8A6A2</accession>
<dbReference type="Proteomes" id="UP000694845">
    <property type="component" value="Unplaced"/>
</dbReference>
<dbReference type="PANTHER" id="PTHR46729">
    <property type="entry name" value="LEUKOCYTE RECEPTOR CLUSTER MEMBER 9"/>
    <property type="match status" value="1"/>
</dbReference>
<dbReference type="KEGG" id="aplc:110990718"/>
<feature type="coiled-coil region" evidence="1">
    <location>
        <begin position="283"/>
        <end position="312"/>
    </location>
</feature>
<dbReference type="InterPro" id="IPR040459">
    <property type="entry name" value="MJ1316"/>
</dbReference>
<dbReference type="OMA" id="DKYWRDK"/>